<organism evidence="5 6">
    <name type="scientific">Aminivibrio pyruvatiphilus</name>
    <dbReference type="NCBI Taxonomy" id="1005740"/>
    <lineage>
        <taxon>Bacteria</taxon>
        <taxon>Thermotogati</taxon>
        <taxon>Synergistota</taxon>
        <taxon>Synergistia</taxon>
        <taxon>Synergistales</taxon>
        <taxon>Aminobacteriaceae</taxon>
        <taxon>Aminivibrio</taxon>
    </lineage>
</organism>
<comment type="caution">
    <text evidence="5">The sequence shown here is derived from an EMBL/GenBank/DDBJ whole genome shotgun (WGS) entry which is preliminary data.</text>
</comment>
<keyword evidence="2" id="KW-0963">Cytoplasm</keyword>
<evidence type="ECO:0000256" key="2">
    <source>
        <dbReference type="ARBA" id="ARBA00022490"/>
    </source>
</evidence>
<dbReference type="RefSeq" id="WP_133957249.1">
    <property type="nucleotide sequence ID" value="NZ_SORI01000006.1"/>
</dbReference>
<evidence type="ECO:0000313" key="5">
    <source>
        <dbReference type="EMBL" id="TDY61197.1"/>
    </source>
</evidence>
<evidence type="ECO:0000256" key="3">
    <source>
        <dbReference type="ARBA" id="ARBA00022553"/>
    </source>
</evidence>
<gene>
    <name evidence="5" type="ORF">C8D99_10652</name>
</gene>
<dbReference type="GO" id="GO:0005737">
    <property type="term" value="C:cytoplasm"/>
    <property type="evidence" value="ECO:0007669"/>
    <property type="project" value="UniProtKB-SubCell"/>
</dbReference>
<dbReference type="Pfam" id="PF06857">
    <property type="entry name" value="ACP"/>
    <property type="match status" value="1"/>
</dbReference>
<accession>A0A4R8MAP6</accession>
<dbReference type="GO" id="GO:0016829">
    <property type="term" value="F:lyase activity"/>
    <property type="evidence" value="ECO:0007669"/>
    <property type="project" value="UniProtKB-KW"/>
</dbReference>
<dbReference type="AlphaFoldDB" id="A0A4R8MAP6"/>
<dbReference type="NCBIfam" id="NF009726">
    <property type="entry name" value="PRK13253.1"/>
    <property type="match status" value="1"/>
</dbReference>
<protein>
    <submittedName>
        <fullName evidence="5">Citrate lyase subunit gamma (Acyl carrier protein)</fullName>
    </submittedName>
</protein>
<evidence type="ECO:0000313" key="6">
    <source>
        <dbReference type="Proteomes" id="UP000295066"/>
    </source>
</evidence>
<dbReference type="OrthoDB" id="5702at2"/>
<comment type="subcellular location">
    <subcellularLocation>
        <location evidence="1">Cytoplasm</location>
    </subcellularLocation>
</comment>
<name>A0A4R8MAP6_9BACT</name>
<proteinExistence type="predicted"/>
<dbReference type="EMBL" id="SORI01000006">
    <property type="protein sequence ID" value="TDY61197.1"/>
    <property type="molecule type" value="Genomic_DNA"/>
</dbReference>
<dbReference type="InterPro" id="IPR023439">
    <property type="entry name" value="Mal_deCO2ase/Cit_lyase_ACP"/>
</dbReference>
<dbReference type="NCBIfam" id="TIGR01608">
    <property type="entry name" value="citD"/>
    <property type="match status" value="1"/>
</dbReference>
<evidence type="ECO:0000256" key="4">
    <source>
        <dbReference type="PIRSR" id="PIRSR002736-50"/>
    </source>
</evidence>
<reference evidence="5 6" key="1">
    <citation type="submission" date="2019-03" db="EMBL/GenBank/DDBJ databases">
        <title>Genomic Encyclopedia of Type Strains, Phase IV (KMG-IV): sequencing the most valuable type-strain genomes for metagenomic binning, comparative biology and taxonomic classification.</title>
        <authorList>
            <person name="Goeker M."/>
        </authorList>
    </citation>
    <scope>NUCLEOTIDE SEQUENCE [LARGE SCALE GENOMIC DNA]</scope>
    <source>
        <strain evidence="5 6">DSM 25964</strain>
    </source>
</reference>
<evidence type="ECO:0000256" key="1">
    <source>
        <dbReference type="ARBA" id="ARBA00004496"/>
    </source>
</evidence>
<dbReference type="PIRSF" id="PIRSF002736">
    <property type="entry name" value="Citrt_lyas_gamma"/>
    <property type="match status" value="1"/>
</dbReference>
<keyword evidence="3 4" id="KW-0597">Phosphoprotein</keyword>
<keyword evidence="6" id="KW-1185">Reference proteome</keyword>
<sequence>MKAVKDAAAGSLESSDVLVTVTPAEGEENTLSVDSIVFRQFGGRIRSVAEEVIASSGLAGAAVRIQDRGALECTLRARLETAIERAAGKA</sequence>
<keyword evidence="5" id="KW-0456">Lyase</keyword>
<dbReference type="Proteomes" id="UP000295066">
    <property type="component" value="Unassembled WGS sequence"/>
</dbReference>
<feature type="modified residue" description="O-(phosphoribosyl dephospho-coenzyme A)serine" evidence="4">
    <location>
        <position position="14"/>
    </location>
</feature>
<dbReference type="InterPro" id="IPR006495">
    <property type="entry name" value="CitD"/>
</dbReference>